<feature type="region of interest" description="Disordered" evidence="6">
    <location>
        <begin position="706"/>
        <end position="804"/>
    </location>
</feature>
<feature type="domain" description="J" evidence="7">
    <location>
        <begin position="12"/>
        <end position="68"/>
    </location>
</feature>
<dbReference type="InterPro" id="IPR051434">
    <property type="entry name" value="DnaJ_C_subfamily_member5"/>
</dbReference>
<keyword evidence="2" id="KW-0472">Membrane</keyword>
<reference evidence="8 9" key="1">
    <citation type="submission" date="2024-11" db="EMBL/GenBank/DDBJ databases">
        <title>Chromosome-level genome assembly of the freshwater bivalve Anodonta woodiana.</title>
        <authorList>
            <person name="Chen X."/>
        </authorList>
    </citation>
    <scope>NUCLEOTIDE SEQUENCE [LARGE SCALE GENOMIC DNA]</scope>
    <source>
        <strain evidence="8">MN2024</strain>
        <tissue evidence="8">Gills</tissue>
    </source>
</reference>
<feature type="compositionally biased region" description="Polar residues" evidence="6">
    <location>
        <begin position="362"/>
        <end position="372"/>
    </location>
</feature>
<evidence type="ECO:0000256" key="1">
    <source>
        <dbReference type="ARBA" id="ARBA00004635"/>
    </source>
</evidence>
<sequence>MAKRSPLHERSQCLNILGLSEGSSEDDIRKAYKKLALQYHPDKNHTEGAKEKFQEIGYAYKFLTEGPDAFETEDHVVPEDFLIRIFEEMFFPNYWSGFGSYFNFMFTDSNDGHYFYYNGSSDDDDDDDYYGLYSGRYSSSGRQYKSTFTEPSRTGHTQNSSSKKKKNKKKRNRNKDYSSTSPRQNTHSKNSEQTGFAQQNTSPSSAKSSAPKVNRENMDAPFTDDVSSVPKETDAGNSTTKMDADQMQNSAENVDRPKQNDPMQQKPSKKQKRKLEAEQFRREKEMEEIAAELLEKQEKERQKQEKEQEKQAAKKQELADADKENDTLYWFEDTKKPRKGRKNERKPTDAEILINTEDEGSSAASDRTTPSDIGQIFTPLVPADDLFDAVPINNQTEHQNNGLCSDENHDSQGAAPVNNKGFQSSGNHQNNQGATPFNNNCMHSNATSINNHKGLYSSGNQNTPGSTSVNNYNYVYSGGNHQHSQGATSVKSGNQHTQVPTSVNNIKGVYSRGKHQHCQGATSVDNKDLYSSGNQHTQGSTSFNDNNGVYSGRKQHAQGSTSFNDNNGVYSGRKQHTHGSTSFNDNSGIYSGGYHQYTQGSTSFNDNNGVYSGRKQHAQGSTLFHGNNGSYSGRKQHTQGSTSFNGNSGLYSSGNHQHTQGSTSFHGNNGVYSGRKQHAQGSTSFHDNNGVYRVVNQHIQGSTSFTGNSGVYSSGKQHTQGSTSVNGNSGIYSGGNHQHTQGSTSVNGNSDVYSGGNHQHTQGSTSVYNNKTQIPSDFNQSSLDSRMSGKLADFKTGSTPETRQQAKNCNQDNILPMHPGFIVTGLPSKRCGGSGSSKTDHGQSVEDANFNNESSNSQPPKTKSKAAEIIGNMNNHHCNQDFLETASDMNSGKGDSISVGGDQTHNKGGNSNVEGNSWYKSIGGPAPSFAAGHMTEPYTRDVQQPEISRKSETKIGDYVQQSGSRKSDTKRGDYVQQSGSRKSDTKRGNYVQQPGSWKSETKRGDYVQQPESRRSDTKRGDYVQQPEISRKSDTKRGDYVQQPESRKSETKAGGYPFSETPHNHNRSYRQHHDQPLNQNRQKFNEFINPGTTDENFNNQTRSKDLISKAENNRKTENQSTATKPQPRNQSNHTGKRAQTDYPVHKSLDSINHIDSEWKSGGKTASKPGSKPSKPFSKEVDDMDSIDDIDPVCIHSDFKQSDPNKEMHNSCISNETKLKLSDFGNSSNEFLCRSKLDVPKSIVSENIKKYYAS</sequence>
<dbReference type="Proteomes" id="UP001634394">
    <property type="component" value="Unassembled WGS sequence"/>
</dbReference>
<evidence type="ECO:0000313" key="9">
    <source>
        <dbReference type="Proteomes" id="UP001634394"/>
    </source>
</evidence>
<feature type="region of interest" description="Disordered" evidence="6">
    <location>
        <begin position="619"/>
        <end position="682"/>
    </location>
</feature>
<evidence type="ECO:0000313" key="8">
    <source>
        <dbReference type="EMBL" id="KAL3889601.1"/>
    </source>
</evidence>
<dbReference type="PANTHER" id="PTHR44027:SF7">
    <property type="entry name" value="DNAJ HOMOLOG SUBFAMILY C MEMBER 5 HOMOLOG"/>
    <property type="match status" value="1"/>
</dbReference>
<dbReference type="SMART" id="SM00271">
    <property type="entry name" value="DnaJ"/>
    <property type="match status" value="1"/>
</dbReference>
<feature type="compositionally biased region" description="Basic and acidic residues" evidence="6">
    <location>
        <begin position="1142"/>
        <end position="1159"/>
    </location>
</feature>
<feature type="region of interest" description="Disordered" evidence="6">
    <location>
        <begin position="532"/>
        <end position="564"/>
    </location>
</feature>
<feature type="region of interest" description="Disordered" evidence="6">
    <location>
        <begin position="825"/>
        <end position="865"/>
    </location>
</feature>
<dbReference type="GO" id="GO:0016020">
    <property type="term" value="C:membrane"/>
    <property type="evidence" value="ECO:0007669"/>
    <property type="project" value="UniProtKB-SubCell"/>
</dbReference>
<keyword evidence="4" id="KW-0143">Chaperone</keyword>
<feature type="compositionally biased region" description="Low complexity" evidence="6">
    <location>
        <begin position="202"/>
        <end position="212"/>
    </location>
</feature>
<dbReference type="AlphaFoldDB" id="A0ABD3XVE9"/>
<dbReference type="Pfam" id="PF00226">
    <property type="entry name" value="DnaJ"/>
    <property type="match status" value="1"/>
</dbReference>
<feature type="compositionally biased region" description="Polar residues" evidence="6">
    <location>
        <begin position="235"/>
        <end position="252"/>
    </location>
</feature>
<comment type="subcellular location">
    <subcellularLocation>
        <location evidence="1">Membrane</location>
        <topology evidence="1">Lipid-anchor</topology>
    </subcellularLocation>
</comment>
<feature type="compositionally biased region" description="Basic residues" evidence="6">
    <location>
        <begin position="162"/>
        <end position="173"/>
    </location>
</feature>
<dbReference type="Gene3D" id="1.10.287.110">
    <property type="entry name" value="DnaJ domain"/>
    <property type="match status" value="1"/>
</dbReference>
<dbReference type="InterPro" id="IPR001623">
    <property type="entry name" value="DnaJ_domain"/>
</dbReference>
<accession>A0ABD3XVE9</accession>
<organism evidence="8 9">
    <name type="scientific">Sinanodonta woodiana</name>
    <name type="common">Chinese pond mussel</name>
    <name type="synonym">Anodonta woodiana</name>
    <dbReference type="NCBI Taxonomy" id="1069815"/>
    <lineage>
        <taxon>Eukaryota</taxon>
        <taxon>Metazoa</taxon>
        <taxon>Spiralia</taxon>
        <taxon>Lophotrochozoa</taxon>
        <taxon>Mollusca</taxon>
        <taxon>Bivalvia</taxon>
        <taxon>Autobranchia</taxon>
        <taxon>Heteroconchia</taxon>
        <taxon>Palaeoheterodonta</taxon>
        <taxon>Unionida</taxon>
        <taxon>Unionoidea</taxon>
        <taxon>Unionidae</taxon>
        <taxon>Unioninae</taxon>
        <taxon>Sinanodonta</taxon>
    </lineage>
</organism>
<dbReference type="InterPro" id="IPR036869">
    <property type="entry name" value="J_dom_sf"/>
</dbReference>
<dbReference type="PANTHER" id="PTHR44027">
    <property type="entry name" value="DNAJ HOMOLOG SUBFAMILY C MEMBER 5 HOMOLOG"/>
    <property type="match status" value="1"/>
</dbReference>
<keyword evidence="5" id="KW-0449">Lipoprotein</keyword>
<feature type="compositionally biased region" description="Polar residues" evidence="6">
    <location>
        <begin position="901"/>
        <end position="919"/>
    </location>
</feature>
<dbReference type="PRINTS" id="PR00625">
    <property type="entry name" value="JDOMAIN"/>
</dbReference>
<feature type="region of interest" description="Disordered" evidence="6">
    <location>
        <begin position="140"/>
        <end position="372"/>
    </location>
</feature>
<proteinExistence type="predicted"/>
<evidence type="ECO:0000256" key="3">
    <source>
        <dbReference type="ARBA" id="ARBA00023139"/>
    </source>
</evidence>
<comment type="caution">
    <text evidence="8">The sequence shown here is derived from an EMBL/GenBank/DDBJ whole genome shotgun (WGS) entry which is preliminary data.</text>
</comment>
<evidence type="ECO:0000256" key="2">
    <source>
        <dbReference type="ARBA" id="ARBA00023136"/>
    </source>
</evidence>
<feature type="compositionally biased region" description="Polar residues" evidence="6">
    <location>
        <begin position="619"/>
        <end position="671"/>
    </location>
</feature>
<evidence type="ECO:0000256" key="4">
    <source>
        <dbReference type="ARBA" id="ARBA00023186"/>
    </source>
</evidence>
<feature type="compositionally biased region" description="Basic and acidic residues" evidence="6">
    <location>
        <begin position="999"/>
        <end position="1021"/>
    </location>
</feature>
<dbReference type="GO" id="GO:0005737">
    <property type="term" value="C:cytoplasm"/>
    <property type="evidence" value="ECO:0007669"/>
    <property type="project" value="UniProtKB-ARBA"/>
</dbReference>
<evidence type="ECO:0000259" key="7">
    <source>
        <dbReference type="PROSITE" id="PS50076"/>
    </source>
</evidence>
<evidence type="ECO:0000256" key="5">
    <source>
        <dbReference type="ARBA" id="ARBA00023288"/>
    </source>
</evidence>
<feature type="compositionally biased region" description="Low complexity" evidence="6">
    <location>
        <begin position="1160"/>
        <end position="1174"/>
    </location>
</feature>
<feature type="compositionally biased region" description="Polar residues" evidence="6">
    <location>
        <begin position="147"/>
        <end position="158"/>
    </location>
</feature>
<feature type="compositionally biased region" description="Polar residues" evidence="6">
    <location>
        <begin position="706"/>
        <end position="785"/>
    </location>
</feature>
<feature type="compositionally biased region" description="Polar residues" evidence="6">
    <location>
        <begin position="420"/>
        <end position="445"/>
    </location>
</feature>
<gene>
    <name evidence="8" type="ORF">ACJMK2_001937</name>
</gene>
<feature type="region of interest" description="Disordered" evidence="6">
    <location>
        <begin position="1108"/>
        <end position="1184"/>
    </location>
</feature>
<feature type="compositionally biased region" description="Polar residues" evidence="6">
    <location>
        <begin position="849"/>
        <end position="861"/>
    </location>
</feature>
<protein>
    <recommendedName>
        <fullName evidence="7">J domain-containing protein</fullName>
    </recommendedName>
</protein>
<dbReference type="EMBL" id="JBJQND010000001">
    <property type="protein sequence ID" value="KAL3889601.1"/>
    <property type="molecule type" value="Genomic_DNA"/>
</dbReference>
<feature type="compositionally biased region" description="Polar residues" evidence="6">
    <location>
        <begin position="177"/>
        <end position="201"/>
    </location>
</feature>
<dbReference type="CDD" id="cd06257">
    <property type="entry name" value="DnaJ"/>
    <property type="match status" value="1"/>
</dbReference>
<feature type="compositionally biased region" description="Polar residues" evidence="6">
    <location>
        <begin position="1117"/>
        <end position="1132"/>
    </location>
</feature>
<evidence type="ECO:0000256" key="6">
    <source>
        <dbReference type="SAM" id="MobiDB-lite"/>
    </source>
</evidence>
<feature type="compositionally biased region" description="Polar residues" evidence="6">
    <location>
        <begin position="532"/>
        <end position="549"/>
    </location>
</feature>
<feature type="region of interest" description="Disordered" evidence="6">
    <location>
        <begin position="397"/>
        <end position="445"/>
    </location>
</feature>
<feature type="compositionally biased region" description="Polar residues" evidence="6">
    <location>
        <begin position="481"/>
        <end position="500"/>
    </location>
</feature>
<keyword evidence="9" id="KW-1185">Reference proteome</keyword>
<feature type="compositionally biased region" description="Basic and acidic residues" evidence="6">
    <location>
        <begin position="274"/>
        <end position="326"/>
    </location>
</feature>
<dbReference type="PROSITE" id="PS50076">
    <property type="entry name" value="DNAJ_2"/>
    <property type="match status" value="1"/>
</dbReference>
<feature type="region of interest" description="Disordered" evidence="6">
    <location>
        <begin position="480"/>
        <end position="500"/>
    </location>
</feature>
<keyword evidence="3" id="KW-0564">Palmitate</keyword>
<feature type="compositionally biased region" description="Basic and acidic residues" evidence="6">
    <location>
        <begin position="1028"/>
        <end position="1050"/>
    </location>
</feature>
<dbReference type="SUPFAM" id="SSF46565">
    <property type="entry name" value="Chaperone J-domain"/>
    <property type="match status" value="1"/>
</dbReference>
<feature type="region of interest" description="Disordered" evidence="6">
    <location>
        <begin position="885"/>
        <end position="1073"/>
    </location>
</feature>
<name>A0ABD3XVE9_SINWO</name>